<dbReference type="AlphaFoldDB" id="A0A165Z693"/>
<evidence type="ECO:0000313" key="4">
    <source>
        <dbReference type="Proteomes" id="UP000076532"/>
    </source>
</evidence>
<keyword evidence="1" id="KW-0479">Metal-binding</keyword>
<feature type="domain" description="SWIM-type" evidence="2">
    <location>
        <begin position="136"/>
        <end position="170"/>
    </location>
</feature>
<keyword evidence="4" id="KW-1185">Reference proteome</keyword>
<evidence type="ECO:0000313" key="3">
    <source>
        <dbReference type="EMBL" id="KZP10264.1"/>
    </source>
</evidence>
<evidence type="ECO:0000259" key="2">
    <source>
        <dbReference type="PROSITE" id="PS50966"/>
    </source>
</evidence>
<proteinExistence type="predicted"/>
<dbReference type="InterPro" id="IPR007527">
    <property type="entry name" value="Znf_SWIM"/>
</dbReference>
<dbReference type="GO" id="GO:0008270">
    <property type="term" value="F:zinc ion binding"/>
    <property type="evidence" value="ECO:0007669"/>
    <property type="project" value="UniProtKB-KW"/>
</dbReference>
<dbReference type="STRING" id="436010.A0A165Z693"/>
<gene>
    <name evidence="3" type="ORF">FIBSPDRAFT_710647</name>
</gene>
<accession>A0A165Z693</accession>
<evidence type="ECO:0000256" key="1">
    <source>
        <dbReference type="PROSITE-ProRule" id="PRU00325"/>
    </source>
</evidence>
<keyword evidence="1" id="KW-0863">Zinc-finger</keyword>
<organism evidence="3 4">
    <name type="scientific">Athelia psychrophila</name>
    <dbReference type="NCBI Taxonomy" id="1759441"/>
    <lineage>
        <taxon>Eukaryota</taxon>
        <taxon>Fungi</taxon>
        <taxon>Dikarya</taxon>
        <taxon>Basidiomycota</taxon>
        <taxon>Agaricomycotina</taxon>
        <taxon>Agaricomycetes</taxon>
        <taxon>Agaricomycetidae</taxon>
        <taxon>Atheliales</taxon>
        <taxon>Atheliaceae</taxon>
        <taxon>Athelia</taxon>
    </lineage>
</organism>
<name>A0A165Z693_9AGAM</name>
<dbReference type="EMBL" id="KV417683">
    <property type="protein sequence ID" value="KZP10264.1"/>
    <property type="molecule type" value="Genomic_DNA"/>
</dbReference>
<dbReference type="Proteomes" id="UP000076532">
    <property type="component" value="Unassembled WGS sequence"/>
</dbReference>
<sequence length="178" mass="20001">VSARFSCGVRTSGRVESENRVNKLFGNSKTTLFGLVKELIHHSDDQDTNKKLSARKVHINTVSFALQHSYTQMEHAVFYRVAELPRELSEWTGLNDFSNDTFSISAQYLVSLIQGRGLQIKQYFKVSHYDSGVVHYVVVLAGGQYVCDCMMGINLGIPCRHFFAVLYMGTGISFHIGL</sequence>
<protein>
    <recommendedName>
        <fullName evidence="2">SWIM-type domain-containing protein</fullName>
    </recommendedName>
</protein>
<dbReference type="PROSITE" id="PS50966">
    <property type="entry name" value="ZF_SWIM"/>
    <property type="match status" value="1"/>
</dbReference>
<keyword evidence="1" id="KW-0862">Zinc</keyword>
<feature type="non-terminal residue" evidence="3">
    <location>
        <position position="1"/>
    </location>
</feature>
<reference evidence="3 4" key="1">
    <citation type="journal article" date="2016" name="Mol. Biol. Evol.">
        <title>Comparative Genomics of Early-Diverging Mushroom-Forming Fungi Provides Insights into the Origins of Lignocellulose Decay Capabilities.</title>
        <authorList>
            <person name="Nagy L.G."/>
            <person name="Riley R."/>
            <person name="Tritt A."/>
            <person name="Adam C."/>
            <person name="Daum C."/>
            <person name="Floudas D."/>
            <person name="Sun H."/>
            <person name="Yadav J.S."/>
            <person name="Pangilinan J."/>
            <person name="Larsson K.H."/>
            <person name="Matsuura K."/>
            <person name="Barry K."/>
            <person name="Labutti K."/>
            <person name="Kuo R."/>
            <person name="Ohm R.A."/>
            <person name="Bhattacharya S.S."/>
            <person name="Shirouzu T."/>
            <person name="Yoshinaga Y."/>
            <person name="Martin F.M."/>
            <person name="Grigoriev I.V."/>
            <person name="Hibbett D.S."/>
        </authorList>
    </citation>
    <scope>NUCLEOTIDE SEQUENCE [LARGE SCALE GENOMIC DNA]</scope>
    <source>
        <strain evidence="3 4">CBS 109695</strain>
    </source>
</reference>
<dbReference type="OrthoDB" id="3261031at2759"/>
<feature type="non-terminal residue" evidence="3">
    <location>
        <position position="178"/>
    </location>
</feature>